<feature type="coiled-coil region" evidence="1">
    <location>
        <begin position="129"/>
        <end position="166"/>
    </location>
</feature>
<feature type="compositionally biased region" description="Basic and acidic residues" evidence="2">
    <location>
        <begin position="294"/>
        <end position="303"/>
    </location>
</feature>
<name>A0A4S8LXX4_DENBC</name>
<protein>
    <submittedName>
        <fullName evidence="3">Uncharacterized protein</fullName>
    </submittedName>
</protein>
<keyword evidence="4" id="KW-1185">Reference proteome</keyword>
<evidence type="ECO:0000256" key="1">
    <source>
        <dbReference type="SAM" id="Coils"/>
    </source>
</evidence>
<dbReference type="Proteomes" id="UP000297245">
    <property type="component" value="Unassembled WGS sequence"/>
</dbReference>
<evidence type="ECO:0000313" key="4">
    <source>
        <dbReference type="Proteomes" id="UP000297245"/>
    </source>
</evidence>
<sequence>MFSLNQTQPSDEQTGNNPTQNNMFWSNGAGDNMSINNLGIHDSSSYPGFPNAANMTGAFLGHSYGIGGPISAVQSPFPNFANQNFSSPTHIGSLPSPNASIISTSTLEEDILTLKNSHMELKELADKHYSELTAAKETVEQQRSELEVTKNEVEALKAQILQLHQSTTSVAPSNRAGKSGSTRKTRNSALEKLIHMKAHAALGLKYQRGLTAILPGPLGPNDECRKDGERILYNPNWKNDHRDPVNTDFIDAVTIMVVNQVKVDETIDSLEAHEVRPSVKNYFDTLADNWKQQNDPKKKESALAHRSSNKGYMRRGRDVETLTRGLPRFIELYGTENCEGIRVLLDEAWMDTCFNEPGKEIPEVWQARADEVANGSKAWEVRQQAWQAKNLRRIICRLFKLGREGLPTSGNNAPTPRFHCSVVNIEKGYPQKNRPWRSFVRESWLEANPEFTPLDDDPTCTILSLEIPDTDFDATELKWLADDEVCAEAAMKENNDTDQ</sequence>
<evidence type="ECO:0000256" key="2">
    <source>
        <dbReference type="SAM" id="MobiDB-lite"/>
    </source>
</evidence>
<dbReference type="OrthoDB" id="2757952at2759"/>
<keyword evidence="1" id="KW-0175">Coiled coil</keyword>
<organism evidence="3 4">
    <name type="scientific">Dendrothele bispora (strain CBS 962.96)</name>
    <dbReference type="NCBI Taxonomy" id="1314807"/>
    <lineage>
        <taxon>Eukaryota</taxon>
        <taxon>Fungi</taxon>
        <taxon>Dikarya</taxon>
        <taxon>Basidiomycota</taxon>
        <taxon>Agaricomycotina</taxon>
        <taxon>Agaricomycetes</taxon>
        <taxon>Agaricomycetidae</taxon>
        <taxon>Agaricales</taxon>
        <taxon>Agaricales incertae sedis</taxon>
        <taxon>Dendrothele</taxon>
    </lineage>
</organism>
<accession>A0A4S8LXX4</accession>
<dbReference type="EMBL" id="ML179232">
    <property type="protein sequence ID" value="THU94073.1"/>
    <property type="molecule type" value="Genomic_DNA"/>
</dbReference>
<gene>
    <name evidence="3" type="ORF">K435DRAFT_799183</name>
</gene>
<feature type="region of interest" description="Disordered" evidence="2">
    <location>
        <begin position="291"/>
        <end position="310"/>
    </location>
</feature>
<feature type="region of interest" description="Disordered" evidence="2">
    <location>
        <begin position="1"/>
        <end position="28"/>
    </location>
</feature>
<dbReference type="AlphaFoldDB" id="A0A4S8LXX4"/>
<evidence type="ECO:0000313" key="3">
    <source>
        <dbReference type="EMBL" id="THU94073.1"/>
    </source>
</evidence>
<feature type="region of interest" description="Disordered" evidence="2">
    <location>
        <begin position="166"/>
        <end position="186"/>
    </location>
</feature>
<proteinExistence type="predicted"/>
<feature type="compositionally biased region" description="Polar residues" evidence="2">
    <location>
        <begin position="1"/>
        <end position="25"/>
    </location>
</feature>
<reference evidence="3 4" key="1">
    <citation type="journal article" date="2019" name="Nat. Ecol. Evol.">
        <title>Megaphylogeny resolves global patterns of mushroom evolution.</title>
        <authorList>
            <person name="Varga T."/>
            <person name="Krizsan K."/>
            <person name="Foldi C."/>
            <person name="Dima B."/>
            <person name="Sanchez-Garcia M."/>
            <person name="Sanchez-Ramirez S."/>
            <person name="Szollosi G.J."/>
            <person name="Szarkandi J.G."/>
            <person name="Papp V."/>
            <person name="Albert L."/>
            <person name="Andreopoulos W."/>
            <person name="Angelini C."/>
            <person name="Antonin V."/>
            <person name="Barry K.W."/>
            <person name="Bougher N.L."/>
            <person name="Buchanan P."/>
            <person name="Buyck B."/>
            <person name="Bense V."/>
            <person name="Catcheside P."/>
            <person name="Chovatia M."/>
            <person name="Cooper J."/>
            <person name="Damon W."/>
            <person name="Desjardin D."/>
            <person name="Finy P."/>
            <person name="Geml J."/>
            <person name="Haridas S."/>
            <person name="Hughes K."/>
            <person name="Justo A."/>
            <person name="Karasinski D."/>
            <person name="Kautmanova I."/>
            <person name="Kiss B."/>
            <person name="Kocsube S."/>
            <person name="Kotiranta H."/>
            <person name="LaButti K.M."/>
            <person name="Lechner B.E."/>
            <person name="Liimatainen K."/>
            <person name="Lipzen A."/>
            <person name="Lukacs Z."/>
            <person name="Mihaltcheva S."/>
            <person name="Morgado L.N."/>
            <person name="Niskanen T."/>
            <person name="Noordeloos M.E."/>
            <person name="Ohm R.A."/>
            <person name="Ortiz-Santana B."/>
            <person name="Ovrebo C."/>
            <person name="Racz N."/>
            <person name="Riley R."/>
            <person name="Savchenko A."/>
            <person name="Shiryaev A."/>
            <person name="Soop K."/>
            <person name="Spirin V."/>
            <person name="Szebenyi C."/>
            <person name="Tomsovsky M."/>
            <person name="Tulloss R.E."/>
            <person name="Uehling J."/>
            <person name="Grigoriev I.V."/>
            <person name="Vagvolgyi C."/>
            <person name="Papp T."/>
            <person name="Martin F.M."/>
            <person name="Miettinen O."/>
            <person name="Hibbett D.S."/>
            <person name="Nagy L.G."/>
        </authorList>
    </citation>
    <scope>NUCLEOTIDE SEQUENCE [LARGE SCALE GENOMIC DNA]</scope>
    <source>
        <strain evidence="3 4">CBS 962.96</strain>
    </source>
</reference>